<dbReference type="SUPFAM" id="SSF53448">
    <property type="entry name" value="Nucleotide-diphospho-sugar transferases"/>
    <property type="match status" value="1"/>
</dbReference>
<reference evidence="2" key="1">
    <citation type="submission" date="2023-12" db="EMBL/GenBank/DDBJ databases">
        <title>Fervidustalea candida gen. nov., sp. nov., a novel member of the family Paenibacillaceae isolated from a geothermal area.</title>
        <authorList>
            <person name="Li W.-J."/>
            <person name="Jiao J.-Y."/>
            <person name="Chen Y."/>
        </authorList>
    </citation>
    <scope>NUCLEOTIDE SEQUENCE</scope>
    <source>
        <strain evidence="2">SYSU GA230002</strain>
    </source>
</reference>
<sequence>MGDTLVIIPAFNEEKLILQTLQPLLELKLQADVLVINDGSTDHTGSLIRGLPIYRVNHPVNLGYGAALQSGFQFAAANGYRYVVQFDADGQHDPEDLKRMIEEIHCNDADVVIGSRFLGNPRFNPGWMKSFAIRIFRAIIYVLSGKRVTDPTSGLRGLSARVFRYYSGRGRFPSDFPDADIIIHMLLNRFTLREFPIGSRERKQGTSMHSGVRPVIYIFKVTLSILAVILNHNLNVRRDLDA</sequence>
<dbReference type="Gene3D" id="3.90.550.10">
    <property type="entry name" value="Spore Coat Polysaccharide Biosynthesis Protein SpsA, Chain A"/>
    <property type="match status" value="1"/>
</dbReference>
<dbReference type="RefSeq" id="WP_371753479.1">
    <property type="nucleotide sequence ID" value="NZ_JAYJLD010000007.1"/>
</dbReference>
<organism evidence="2 3">
    <name type="scientific">Ferviditalea candida</name>
    <dbReference type="NCBI Taxonomy" id="3108399"/>
    <lineage>
        <taxon>Bacteria</taxon>
        <taxon>Bacillati</taxon>
        <taxon>Bacillota</taxon>
        <taxon>Bacilli</taxon>
        <taxon>Bacillales</taxon>
        <taxon>Paenibacillaceae</taxon>
        <taxon>Ferviditalea</taxon>
    </lineage>
</organism>
<evidence type="ECO:0000313" key="3">
    <source>
        <dbReference type="Proteomes" id="UP001310386"/>
    </source>
</evidence>
<keyword evidence="3" id="KW-1185">Reference proteome</keyword>
<dbReference type="InterPro" id="IPR050256">
    <property type="entry name" value="Glycosyltransferase_2"/>
</dbReference>
<evidence type="ECO:0000259" key="1">
    <source>
        <dbReference type="Pfam" id="PF00535"/>
    </source>
</evidence>
<accession>A0ABU5ZFT0</accession>
<protein>
    <submittedName>
        <fullName evidence="2">Glycosyltransferase family 2 protein</fullName>
    </submittedName>
</protein>
<gene>
    <name evidence="2" type="ORF">VF724_06760</name>
</gene>
<name>A0ABU5ZFT0_9BACL</name>
<feature type="domain" description="Glycosyltransferase 2-like" evidence="1">
    <location>
        <begin position="6"/>
        <end position="164"/>
    </location>
</feature>
<comment type="caution">
    <text evidence="2">The sequence shown here is derived from an EMBL/GenBank/DDBJ whole genome shotgun (WGS) entry which is preliminary data.</text>
</comment>
<proteinExistence type="predicted"/>
<dbReference type="Pfam" id="PF00535">
    <property type="entry name" value="Glycos_transf_2"/>
    <property type="match status" value="1"/>
</dbReference>
<dbReference type="PANTHER" id="PTHR48090:SF7">
    <property type="entry name" value="RFBJ PROTEIN"/>
    <property type="match status" value="1"/>
</dbReference>
<dbReference type="PANTHER" id="PTHR48090">
    <property type="entry name" value="UNDECAPRENYL-PHOSPHATE 4-DEOXY-4-FORMAMIDO-L-ARABINOSE TRANSFERASE-RELATED"/>
    <property type="match status" value="1"/>
</dbReference>
<dbReference type="EMBL" id="JAYJLD010000007">
    <property type="protein sequence ID" value="MEB3101363.1"/>
    <property type="molecule type" value="Genomic_DNA"/>
</dbReference>
<evidence type="ECO:0000313" key="2">
    <source>
        <dbReference type="EMBL" id="MEB3101363.1"/>
    </source>
</evidence>
<dbReference type="InterPro" id="IPR001173">
    <property type="entry name" value="Glyco_trans_2-like"/>
</dbReference>
<dbReference type="Proteomes" id="UP001310386">
    <property type="component" value="Unassembled WGS sequence"/>
</dbReference>
<dbReference type="InterPro" id="IPR029044">
    <property type="entry name" value="Nucleotide-diphossugar_trans"/>
</dbReference>
<dbReference type="CDD" id="cd04179">
    <property type="entry name" value="DPM_DPG-synthase_like"/>
    <property type="match status" value="1"/>
</dbReference>